<gene>
    <name evidence="1" type="ORF">SARC_02157</name>
</gene>
<name>A0A0L0GBQ2_9EUKA</name>
<organism evidence="1 2">
    <name type="scientific">Sphaeroforma arctica JP610</name>
    <dbReference type="NCBI Taxonomy" id="667725"/>
    <lineage>
        <taxon>Eukaryota</taxon>
        <taxon>Ichthyosporea</taxon>
        <taxon>Ichthyophonida</taxon>
        <taxon>Sphaeroforma</taxon>
    </lineage>
</organism>
<protein>
    <submittedName>
        <fullName evidence="1">Uncharacterized protein</fullName>
    </submittedName>
</protein>
<dbReference type="GeneID" id="25902661"/>
<dbReference type="EMBL" id="KQ241690">
    <property type="protein sequence ID" value="KNC85673.1"/>
    <property type="molecule type" value="Genomic_DNA"/>
</dbReference>
<proteinExistence type="predicted"/>
<dbReference type="AlphaFoldDB" id="A0A0L0GBQ2"/>
<sequence length="123" mass="12545">MWIGVGGFGISRGIEMGDGTGGIVAVVASRGIALGMGDIPSDECGAAGVLEGAGGWSNKRELGIRILGDRGSGSKYLSCGGVRKASRALAIGNPLRAFVCEELNITTVDDLLSCKALVECIFQ</sequence>
<evidence type="ECO:0000313" key="2">
    <source>
        <dbReference type="Proteomes" id="UP000054560"/>
    </source>
</evidence>
<dbReference type="RefSeq" id="XP_014159575.1">
    <property type="nucleotide sequence ID" value="XM_014304100.1"/>
</dbReference>
<reference evidence="1 2" key="1">
    <citation type="submission" date="2011-02" db="EMBL/GenBank/DDBJ databases">
        <title>The Genome Sequence of Sphaeroforma arctica JP610.</title>
        <authorList>
            <consortium name="The Broad Institute Genome Sequencing Platform"/>
            <person name="Russ C."/>
            <person name="Cuomo C."/>
            <person name="Young S.K."/>
            <person name="Zeng Q."/>
            <person name="Gargeya S."/>
            <person name="Alvarado L."/>
            <person name="Berlin A."/>
            <person name="Chapman S.B."/>
            <person name="Chen Z."/>
            <person name="Freedman E."/>
            <person name="Gellesch M."/>
            <person name="Goldberg J."/>
            <person name="Griggs A."/>
            <person name="Gujja S."/>
            <person name="Heilman E."/>
            <person name="Heiman D."/>
            <person name="Howarth C."/>
            <person name="Mehta T."/>
            <person name="Neiman D."/>
            <person name="Pearson M."/>
            <person name="Roberts A."/>
            <person name="Saif S."/>
            <person name="Shea T."/>
            <person name="Shenoy N."/>
            <person name="Sisk P."/>
            <person name="Stolte C."/>
            <person name="Sykes S."/>
            <person name="White J."/>
            <person name="Yandava C."/>
            <person name="Burger G."/>
            <person name="Gray M.W."/>
            <person name="Holland P.W.H."/>
            <person name="King N."/>
            <person name="Lang F.B.F."/>
            <person name="Roger A.J."/>
            <person name="Ruiz-Trillo I."/>
            <person name="Haas B."/>
            <person name="Nusbaum C."/>
            <person name="Birren B."/>
        </authorList>
    </citation>
    <scope>NUCLEOTIDE SEQUENCE [LARGE SCALE GENOMIC DNA]</scope>
    <source>
        <strain evidence="1 2">JP610</strain>
    </source>
</reference>
<dbReference type="Proteomes" id="UP000054560">
    <property type="component" value="Unassembled WGS sequence"/>
</dbReference>
<accession>A0A0L0GBQ2</accession>
<keyword evidence="2" id="KW-1185">Reference proteome</keyword>
<evidence type="ECO:0000313" key="1">
    <source>
        <dbReference type="EMBL" id="KNC85673.1"/>
    </source>
</evidence>